<organism evidence="5 6">
    <name type="scientific">Pseudomonas fluorescens</name>
    <dbReference type="NCBI Taxonomy" id="294"/>
    <lineage>
        <taxon>Bacteria</taxon>
        <taxon>Pseudomonadati</taxon>
        <taxon>Pseudomonadota</taxon>
        <taxon>Gammaproteobacteria</taxon>
        <taxon>Pseudomonadales</taxon>
        <taxon>Pseudomonadaceae</taxon>
        <taxon>Pseudomonas</taxon>
    </lineage>
</organism>
<dbReference type="PATRIC" id="fig|294.132.peg.4944"/>
<feature type="domain" description="HTH araC/xylS-type" evidence="4">
    <location>
        <begin position="281"/>
        <end position="343"/>
    </location>
</feature>
<keyword evidence="3" id="KW-0804">Transcription</keyword>
<dbReference type="PROSITE" id="PS01124">
    <property type="entry name" value="HTH_ARAC_FAMILY_2"/>
    <property type="match status" value="1"/>
</dbReference>
<dbReference type="AlphaFoldDB" id="A0A0F4SXF2"/>
<protein>
    <submittedName>
        <fullName evidence="5">AraC family transcriptional regulator</fullName>
    </submittedName>
</protein>
<dbReference type="Gene3D" id="1.10.10.60">
    <property type="entry name" value="Homeodomain-like"/>
    <property type="match status" value="1"/>
</dbReference>
<dbReference type="InterPro" id="IPR032687">
    <property type="entry name" value="AraC-type_N"/>
</dbReference>
<keyword evidence="1" id="KW-0805">Transcription regulation</keyword>
<dbReference type="PANTHER" id="PTHR47894:SF1">
    <property type="entry name" value="HTH-TYPE TRANSCRIPTIONAL REGULATOR VQSM"/>
    <property type="match status" value="1"/>
</dbReference>
<dbReference type="SMART" id="SM00342">
    <property type="entry name" value="HTH_ARAC"/>
    <property type="match status" value="1"/>
</dbReference>
<proteinExistence type="predicted"/>
<evidence type="ECO:0000313" key="6">
    <source>
        <dbReference type="Proteomes" id="UP000033588"/>
    </source>
</evidence>
<keyword evidence="2" id="KW-0238">DNA-binding</keyword>
<dbReference type="RefSeq" id="WP_046043675.1">
    <property type="nucleotide sequence ID" value="NZ_LACC01000046.1"/>
</dbReference>
<dbReference type="InterPro" id="IPR018060">
    <property type="entry name" value="HTH_AraC"/>
</dbReference>
<dbReference type="GO" id="GO:0000976">
    <property type="term" value="F:transcription cis-regulatory region binding"/>
    <property type="evidence" value="ECO:0007669"/>
    <property type="project" value="TreeGrafter"/>
</dbReference>
<dbReference type="Pfam" id="PF12625">
    <property type="entry name" value="Arabinose_bd"/>
    <property type="match status" value="1"/>
</dbReference>
<dbReference type="OrthoDB" id="5582699at2"/>
<reference evidence="5 6" key="1">
    <citation type="submission" date="2015-03" db="EMBL/GenBank/DDBJ databases">
        <title>Comparative genomics of Pseudomonas insights into diversity of traits involved in vanlence and defense.</title>
        <authorList>
            <person name="Qin Y."/>
        </authorList>
    </citation>
    <scope>NUCLEOTIDE SEQUENCE [LARGE SCALE GENOMIC DNA]</scope>
    <source>
        <strain evidence="5 6">C8</strain>
    </source>
</reference>
<dbReference type="Pfam" id="PF12833">
    <property type="entry name" value="HTH_18"/>
    <property type="match status" value="1"/>
</dbReference>
<name>A0A0F4SXF2_PSEFL</name>
<sequence length="355" mass="40149">MTKSDQPLHDQSIPNAFYAPTLLPAIEELLARGVDRDSIEGLFRRSLFELRTPFMRIPLFMSRRFWAFALEQTGDPLIGLAAGRRFVSTATNGLTYLFDVAASLDSACQYFVRFFPFFNGHFQAQIVRGDDSVELHLLDRGSVKTSAATTDYILISLCSMLRRKFLASGLERDPILGVGLAGACTANAQEHQQAFRAPVQWGQAQHSIRLDPQLFVIPLTPGNHELEHTLVELLEQTRRNSEPTLLEQVCDHLIGDLAEANWQQFCTTQHLLERTAARRLKALGWSFSELLDEYRRYRAEDFLQGTDLELVEISDRLGYSDVQSFNRACLRWLGCAPGAWRTRQGRATDPCLPKA</sequence>
<evidence type="ECO:0000259" key="4">
    <source>
        <dbReference type="PROSITE" id="PS01124"/>
    </source>
</evidence>
<evidence type="ECO:0000313" key="5">
    <source>
        <dbReference type="EMBL" id="KJZ36868.1"/>
    </source>
</evidence>
<accession>A0A0F4SXF2</accession>
<evidence type="ECO:0000256" key="3">
    <source>
        <dbReference type="ARBA" id="ARBA00023163"/>
    </source>
</evidence>
<comment type="caution">
    <text evidence="5">The sequence shown here is derived from an EMBL/GenBank/DDBJ whole genome shotgun (WGS) entry which is preliminary data.</text>
</comment>
<evidence type="ECO:0000256" key="1">
    <source>
        <dbReference type="ARBA" id="ARBA00023015"/>
    </source>
</evidence>
<dbReference type="Proteomes" id="UP000033588">
    <property type="component" value="Unassembled WGS sequence"/>
</dbReference>
<dbReference type="PANTHER" id="PTHR47894">
    <property type="entry name" value="HTH-TYPE TRANSCRIPTIONAL REGULATOR GADX"/>
    <property type="match status" value="1"/>
</dbReference>
<gene>
    <name evidence="5" type="ORF">VC35_26790</name>
</gene>
<dbReference type="GO" id="GO:0003700">
    <property type="term" value="F:DNA-binding transcription factor activity"/>
    <property type="evidence" value="ECO:0007669"/>
    <property type="project" value="InterPro"/>
</dbReference>
<dbReference type="GO" id="GO:0005829">
    <property type="term" value="C:cytosol"/>
    <property type="evidence" value="ECO:0007669"/>
    <property type="project" value="TreeGrafter"/>
</dbReference>
<evidence type="ECO:0000256" key="2">
    <source>
        <dbReference type="ARBA" id="ARBA00023125"/>
    </source>
</evidence>
<dbReference type="SUPFAM" id="SSF46689">
    <property type="entry name" value="Homeodomain-like"/>
    <property type="match status" value="1"/>
</dbReference>
<dbReference type="InterPro" id="IPR009057">
    <property type="entry name" value="Homeodomain-like_sf"/>
</dbReference>
<dbReference type="EMBL" id="LACC01000046">
    <property type="protein sequence ID" value="KJZ36868.1"/>
    <property type="molecule type" value="Genomic_DNA"/>
</dbReference>